<reference evidence="2 3" key="1">
    <citation type="journal article" date="2013" name="PLoS ONE">
        <title>Genomic and secretomic analyses reveal unique features of the lignocellulolytic enzyme system of Penicillium decumbens.</title>
        <authorList>
            <person name="Liu G."/>
            <person name="Zhang L."/>
            <person name="Wei X."/>
            <person name="Zou G."/>
            <person name="Qin Y."/>
            <person name="Ma L."/>
            <person name="Li J."/>
            <person name="Zheng H."/>
            <person name="Wang S."/>
            <person name="Wang C."/>
            <person name="Xun L."/>
            <person name="Zhao G.-P."/>
            <person name="Zhou Z."/>
            <person name="Qu Y."/>
        </authorList>
    </citation>
    <scope>NUCLEOTIDE SEQUENCE [LARGE SCALE GENOMIC DNA]</scope>
    <source>
        <strain evidence="3">114-2 / CGMCC 5302</strain>
    </source>
</reference>
<dbReference type="STRING" id="933388.S8BE49"/>
<organism evidence="2 3">
    <name type="scientific">Penicillium oxalicum (strain 114-2 / CGMCC 5302)</name>
    <name type="common">Penicillium decumbens</name>
    <dbReference type="NCBI Taxonomy" id="933388"/>
    <lineage>
        <taxon>Eukaryota</taxon>
        <taxon>Fungi</taxon>
        <taxon>Dikarya</taxon>
        <taxon>Ascomycota</taxon>
        <taxon>Pezizomycotina</taxon>
        <taxon>Eurotiomycetes</taxon>
        <taxon>Eurotiomycetidae</taxon>
        <taxon>Eurotiales</taxon>
        <taxon>Aspergillaceae</taxon>
        <taxon>Penicillium</taxon>
    </lineage>
</organism>
<dbReference type="InterPro" id="IPR054586">
    <property type="entry name" value="MACPF_1_fungal"/>
</dbReference>
<keyword evidence="3" id="KW-1185">Reference proteome</keyword>
<dbReference type="HOGENOM" id="CLU_022079_0_0_1"/>
<dbReference type="eggNOG" id="ENOG502SI6W">
    <property type="taxonomic scope" value="Eukaryota"/>
</dbReference>
<dbReference type="Proteomes" id="UP000019376">
    <property type="component" value="Unassembled WGS sequence"/>
</dbReference>
<feature type="domain" description="MACPF-like" evidence="1">
    <location>
        <begin position="309"/>
        <end position="470"/>
    </location>
</feature>
<dbReference type="OrthoDB" id="2562973at2759"/>
<name>S8BE49_PENO1</name>
<sequence>MSETKIILAIQKYDAGSGKRTPISRALLPQKFKDAALEHIRWYLIDQSPLPKDYVRYKFCDKDGAEVAEDTNFDVYLQMNKIEDGDTCDLFFLAPGSNMTEIDGDTAAFLKERLDLSLSDRMPFLKPTLNTLTSSIKKDDWKASAGKADTYAADMNEQQWGIVMRNNDLLNGKFFEGGGANDKLQLPTSIRRARYTAFALKERVIPEYNVTFQIAKPPPGQLKQPELKFRIPRFQICDGSRVEVFETQTSIAESLASNAFSQTTVEAAAGGGAFGVSVGVKAGATTSESSSFAQSSLKNESRMHVAYLFPRVEIFFDAEDLELTAECIEHLEKLRDPKAKKEDADSFFHKFGHVFVPHVQLGGRLHSVESTESIAGSTAQEKASALKAAASASVSGYGFQASVSASHETTSNSSTERSQSSSSHSITWHADGGDTLLCNNPPAWCPTVHSFYNWRVMNQIGMVDIVQLIGKMKKWEDIPGRIEDIYFSRVQFLLDQFGEGQASKPYLGIIGNEEYLERPEAGGGNYSRRAKRHVLSKCQTLDGHMKATLEVYALRHQLIWEQHSGTKELVPRFKYGTQYPLRFNVQNGDRFDFYSVRRTTAAEHYQNENVLYAGLNEEPNVLITFRKMKVDPKKEGHFIEDNDAAQRAEQIGSQDRVRLDFYDIQSREHLGWLQNNPGLAILKNEKQLTDSERAYRFSYI</sequence>
<protein>
    <recommendedName>
        <fullName evidence="1">MACPF-like domain-containing protein</fullName>
    </recommendedName>
</protein>
<dbReference type="PhylomeDB" id="S8BE49"/>
<proteinExistence type="predicted"/>
<dbReference type="Pfam" id="PF22693">
    <property type="entry name" value="MACPF_1"/>
    <property type="match status" value="1"/>
</dbReference>
<evidence type="ECO:0000313" key="2">
    <source>
        <dbReference type="EMBL" id="EPS33312.1"/>
    </source>
</evidence>
<gene>
    <name evidence="2" type="ORF">PDE_08274</name>
</gene>
<evidence type="ECO:0000313" key="3">
    <source>
        <dbReference type="Proteomes" id="UP000019376"/>
    </source>
</evidence>
<accession>S8BE49</accession>
<evidence type="ECO:0000259" key="1">
    <source>
        <dbReference type="Pfam" id="PF22693"/>
    </source>
</evidence>
<dbReference type="AlphaFoldDB" id="S8BE49"/>
<dbReference type="EMBL" id="KB644415">
    <property type="protein sequence ID" value="EPS33312.1"/>
    <property type="molecule type" value="Genomic_DNA"/>
</dbReference>